<dbReference type="PANTHER" id="PTHR33992:SF1">
    <property type="entry name" value="RIBONUCLEASE P PROTEIN COMPONENT"/>
    <property type="match status" value="1"/>
</dbReference>
<dbReference type="AlphaFoldDB" id="A0A150XE12"/>
<keyword evidence="6 7" id="KW-0694">RNA-binding</keyword>
<reference evidence="9 10" key="1">
    <citation type="submission" date="2016-01" db="EMBL/GenBank/DDBJ databases">
        <title>Genome sequencing of Roseivirga spongicola UST030701-084.</title>
        <authorList>
            <person name="Selvaratnam C."/>
            <person name="Thevarajoo S."/>
            <person name="Goh K.M."/>
            <person name="Ee R."/>
            <person name="Chan K.-G."/>
            <person name="Chong C.S."/>
        </authorList>
    </citation>
    <scope>NUCLEOTIDE SEQUENCE [LARGE SCALE GENOMIC DNA]</scope>
    <source>
        <strain evidence="9 10">UST030701-084</strain>
    </source>
</reference>
<keyword evidence="5 7" id="KW-0378">Hydrolase</keyword>
<evidence type="ECO:0000256" key="2">
    <source>
        <dbReference type="ARBA" id="ARBA00022694"/>
    </source>
</evidence>
<dbReference type="NCBIfam" id="TIGR00188">
    <property type="entry name" value="rnpA"/>
    <property type="match status" value="1"/>
</dbReference>
<evidence type="ECO:0000256" key="3">
    <source>
        <dbReference type="ARBA" id="ARBA00022722"/>
    </source>
</evidence>
<evidence type="ECO:0000256" key="6">
    <source>
        <dbReference type="ARBA" id="ARBA00022884"/>
    </source>
</evidence>
<comment type="caution">
    <text evidence="9">The sequence shown here is derived from an EMBL/GenBank/DDBJ whole genome shotgun (WGS) entry which is preliminary data.</text>
</comment>
<dbReference type="Proteomes" id="UP000075606">
    <property type="component" value="Unassembled WGS sequence"/>
</dbReference>
<dbReference type="InterPro" id="IPR014721">
    <property type="entry name" value="Ribsml_uS5_D2-typ_fold_subgr"/>
</dbReference>
<dbReference type="PANTHER" id="PTHR33992">
    <property type="entry name" value="RIBONUCLEASE P PROTEIN COMPONENT"/>
    <property type="match status" value="1"/>
</dbReference>
<keyword evidence="10" id="KW-1185">Reference proteome</keyword>
<dbReference type="STRING" id="333140.AWW68_18975"/>
<comment type="function">
    <text evidence="1 7">RNaseP catalyzes the removal of the 5'-leader sequence from pre-tRNA to produce the mature 5'-terminus. It can also cleave other RNA substrates such as 4.5S RNA. The protein component plays an auxiliary but essential role in vivo by binding to the 5'-leader sequence and broadening the substrate specificity of the ribozyme.</text>
</comment>
<gene>
    <name evidence="7" type="primary">rnpA</name>
    <name evidence="9" type="ORF">AWW68_18975</name>
</gene>
<dbReference type="EMBL" id="LRPC01000002">
    <property type="protein sequence ID" value="KYG76948.1"/>
    <property type="molecule type" value="Genomic_DNA"/>
</dbReference>
<dbReference type="SUPFAM" id="SSF54211">
    <property type="entry name" value="Ribosomal protein S5 domain 2-like"/>
    <property type="match status" value="1"/>
</dbReference>
<comment type="subunit">
    <text evidence="7">Consists of a catalytic RNA component (M1 or rnpB) and a protein subunit.</text>
</comment>
<dbReference type="OrthoDB" id="1524972at2"/>
<dbReference type="Gene3D" id="3.30.230.10">
    <property type="match status" value="1"/>
</dbReference>
<dbReference type="GO" id="GO:0000049">
    <property type="term" value="F:tRNA binding"/>
    <property type="evidence" value="ECO:0007669"/>
    <property type="project" value="UniProtKB-UniRule"/>
</dbReference>
<dbReference type="GO" id="GO:0001682">
    <property type="term" value="P:tRNA 5'-leader removal"/>
    <property type="evidence" value="ECO:0007669"/>
    <property type="project" value="UniProtKB-UniRule"/>
</dbReference>
<sequence length="119" mass="14250">MKFTFPKEERLHSKKLIEELFNEGSYFYLYPFRVTFLVKEDASKPPQVLFSVSKKKFKSAVTRNRIKRLMKEAYRLNKSQVQSDHLALAFVYTSNDMPDFKFIQKRFLKSLDRLNKELA</sequence>
<dbReference type="GO" id="GO:0004526">
    <property type="term" value="F:ribonuclease P activity"/>
    <property type="evidence" value="ECO:0007669"/>
    <property type="project" value="UniProtKB-UniRule"/>
</dbReference>
<dbReference type="InterPro" id="IPR020539">
    <property type="entry name" value="RNase_P_CS"/>
</dbReference>
<evidence type="ECO:0000313" key="9">
    <source>
        <dbReference type="EMBL" id="KYG76948.1"/>
    </source>
</evidence>
<evidence type="ECO:0000313" key="10">
    <source>
        <dbReference type="Proteomes" id="UP000075606"/>
    </source>
</evidence>
<dbReference type="HAMAP" id="MF_00227">
    <property type="entry name" value="RNase_P"/>
    <property type="match status" value="1"/>
</dbReference>
<dbReference type="InterPro" id="IPR000100">
    <property type="entry name" value="RNase_P"/>
</dbReference>
<evidence type="ECO:0000256" key="1">
    <source>
        <dbReference type="ARBA" id="ARBA00002663"/>
    </source>
</evidence>
<keyword evidence="4 7" id="KW-0255">Endonuclease</keyword>
<dbReference type="InterPro" id="IPR020568">
    <property type="entry name" value="Ribosomal_Su5_D2-typ_SF"/>
</dbReference>
<dbReference type="GO" id="GO:0030677">
    <property type="term" value="C:ribonuclease P complex"/>
    <property type="evidence" value="ECO:0007669"/>
    <property type="project" value="TreeGrafter"/>
</dbReference>
<dbReference type="Pfam" id="PF00825">
    <property type="entry name" value="Ribonuclease_P"/>
    <property type="match status" value="1"/>
</dbReference>
<evidence type="ECO:0000256" key="4">
    <source>
        <dbReference type="ARBA" id="ARBA00022759"/>
    </source>
</evidence>
<keyword evidence="2 7" id="KW-0819">tRNA processing</keyword>
<comment type="catalytic activity">
    <reaction evidence="7">
        <text>Endonucleolytic cleavage of RNA, removing 5'-extranucleotides from tRNA precursor.</text>
        <dbReference type="EC" id="3.1.26.5"/>
    </reaction>
</comment>
<evidence type="ECO:0000256" key="7">
    <source>
        <dbReference type="HAMAP-Rule" id="MF_00227"/>
    </source>
</evidence>
<proteinExistence type="inferred from homology"/>
<name>A0A150XE12_9BACT</name>
<organism evidence="9 10">
    <name type="scientific">Roseivirga spongicola</name>
    <dbReference type="NCBI Taxonomy" id="333140"/>
    <lineage>
        <taxon>Bacteria</taxon>
        <taxon>Pseudomonadati</taxon>
        <taxon>Bacteroidota</taxon>
        <taxon>Cytophagia</taxon>
        <taxon>Cytophagales</taxon>
        <taxon>Roseivirgaceae</taxon>
        <taxon>Roseivirga</taxon>
    </lineage>
</organism>
<keyword evidence="3 7" id="KW-0540">Nuclease</keyword>
<evidence type="ECO:0000256" key="8">
    <source>
        <dbReference type="NCBIfam" id="TIGR00188"/>
    </source>
</evidence>
<dbReference type="PROSITE" id="PS00648">
    <property type="entry name" value="RIBONUCLEASE_P"/>
    <property type="match status" value="1"/>
</dbReference>
<dbReference type="GO" id="GO:0042781">
    <property type="term" value="F:3'-tRNA processing endoribonuclease activity"/>
    <property type="evidence" value="ECO:0007669"/>
    <property type="project" value="TreeGrafter"/>
</dbReference>
<comment type="similarity">
    <text evidence="7">Belongs to the RnpA family.</text>
</comment>
<accession>A0A150XE12</accession>
<dbReference type="EC" id="3.1.26.5" evidence="7 8"/>
<protein>
    <recommendedName>
        <fullName evidence="7 8">Ribonuclease P protein component</fullName>
        <shortName evidence="7">RNase P protein</shortName>
        <shortName evidence="7">RNaseP protein</shortName>
        <ecNumber evidence="7 8">3.1.26.5</ecNumber>
    </recommendedName>
    <alternativeName>
        <fullName evidence="7">Protein C5</fullName>
    </alternativeName>
</protein>
<evidence type="ECO:0000256" key="5">
    <source>
        <dbReference type="ARBA" id="ARBA00022801"/>
    </source>
</evidence>